<dbReference type="GO" id="GO:0018423">
    <property type="term" value="F:protein C-terminal leucine carboxyl O-methyltransferase activity"/>
    <property type="evidence" value="ECO:0007669"/>
    <property type="project" value="UniProtKB-EC"/>
</dbReference>
<evidence type="ECO:0000256" key="4">
    <source>
        <dbReference type="ARBA" id="ARBA00017497"/>
    </source>
</evidence>
<keyword evidence="5 8" id="KW-0489">Methyltransferase</keyword>
<dbReference type="InterPro" id="IPR016651">
    <property type="entry name" value="LCMT1"/>
</dbReference>
<evidence type="ECO:0000256" key="5">
    <source>
        <dbReference type="ARBA" id="ARBA00022603"/>
    </source>
</evidence>
<comment type="similarity">
    <text evidence="2 8">Belongs to the methyltransferase superfamily. LCMT family.</text>
</comment>
<feature type="binding site" evidence="9">
    <location>
        <position position="51"/>
    </location>
    <ligand>
        <name>S-adenosyl-L-methionine</name>
        <dbReference type="ChEBI" id="CHEBI:59789"/>
    </ligand>
</feature>
<dbReference type="Gene3D" id="3.40.50.150">
    <property type="entry name" value="Vaccinia Virus protein VP39"/>
    <property type="match status" value="1"/>
</dbReference>
<dbReference type="PIRSF" id="PIRSF016305">
    <property type="entry name" value="LCM_mtfrase"/>
    <property type="match status" value="1"/>
</dbReference>
<accession>A0A9P8AHR1</accession>
<feature type="binding site" evidence="9">
    <location>
        <position position="154"/>
    </location>
    <ligand>
        <name>S-adenosyl-L-methionine</name>
        <dbReference type="ChEBI" id="CHEBI:59789"/>
    </ligand>
</feature>
<dbReference type="GO" id="GO:0032259">
    <property type="term" value="P:methylation"/>
    <property type="evidence" value="ECO:0007669"/>
    <property type="project" value="UniProtKB-KW"/>
</dbReference>
<feature type="binding site" evidence="9">
    <location>
        <position position="25"/>
    </location>
    <ligand>
        <name>S-adenosyl-L-methionine</name>
        <dbReference type="ChEBI" id="CHEBI:59789"/>
    </ligand>
</feature>
<evidence type="ECO:0000256" key="9">
    <source>
        <dbReference type="PIRSR" id="PIRSR016305-1"/>
    </source>
</evidence>
<dbReference type="EMBL" id="JAHMUF010000016">
    <property type="protein sequence ID" value="KAG7192777.1"/>
    <property type="molecule type" value="Genomic_DNA"/>
</dbReference>
<name>A0A9P8AHR1_9ASCO</name>
<dbReference type="InterPro" id="IPR007213">
    <property type="entry name" value="Ppm1/Ppm2/Tcmp"/>
</dbReference>
<organism evidence="10 11">
    <name type="scientific">Scheffersomyces spartinae</name>
    <dbReference type="NCBI Taxonomy" id="45513"/>
    <lineage>
        <taxon>Eukaryota</taxon>
        <taxon>Fungi</taxon>
        <taxon>Dikarya</taxon>
        <taxon>Ascomycota</taxon>
        <taxon>Saccharomycotina</taxon>
        <taxon>Pichiomycetes</taxon>
        <taxon>Debaryomycetaceae</taxon>
        <taxon>Scheffersomyces</taxon>
    </lineage>
</organism>
<dbReference type="Proteomes" id="UP000790833">
    <property type="component" value="Unassembled WGS sequence"/>
</dbReference>
<dbReference type="Pfam" id="PF04072">
    <property type="entry name" value="LCM"/>
    <property type="match status" value="1"/>
</dbReference>
<dbReference type="AlphaFoldDB" id="A0A9P8AHR1"/>
<evidence type="ECO:0000256" key="7">
    <source>
        <dbReference type="ARBA" id="ARBA00022691"/>
    </source>
</evidence>
<keyword evidence="6 8" id="KW-0808">Transferase</keyword>
<feature type="binding site" evidence="9">
    <location>
        <begin position="129"/>
        <end position="130"/>
    </location>
    <ligand>
        <name>S-adenosyl-L-methionine</name>
        <dbReference type="ChEBI" id="CHEBI:59789"/>
    </ligand>
</feature>
<reference evidence="10" key="1">
    <citation type="submission" date="2021-03" db="EMBL/GenBank/DDBJ databases">
        <authorList>
            <person name="Palmer J.M."/>
        </authorList>
    </citation>
    <scope>NUCLEOTIDE SEQUENCE</scope>
    <source>
        <strain evidence="10">ARV_011</strain>
    </source>
</reference>
<keyword evidence="7 8" id="KW-0949">S-adenosyl-L-methionine</keyword>
<dbReference type="GeneID" id="66114934"/>
<evidence type="ECO:0000256" key="8">
    <source>
        <dbReference type="PIRNR" id="PIRNR016305"/>
    </source>
</evidence>
<dbReference type="OrthoDB" id="203237at2759"/>
<sequence>MSSQRILREAFQNKLPLINRGTYLRTMSLDWVMEEFTKNAADERVQIISLGSGMDTRSFTMLKKYKNMTYHEIDFPESTRIKKLAITNNQQLSQIVNTKHVTVEINSAQGFQRVNCDLHTSNYHLYGRDLRQVEEYSTLLKDFDHKVPTLVLSECCLCYLPMEDNERLITKFREMSPDLLGFLIYEPMALGDNFGKTMKSNLQKGKGIKLPTFESLPDLDVRLSFLRDTCGFENIRLTDLSYVGGYSKPTNKGGWIEFKELYRISRLEWIDEVEEITLLLKHYCLCYGEYTNGVMKFEESDPKEYRWIKS</sequence>
<protein>
    <recommendedName>
        <fullName evidence="4 8">Leucine carboxyl methyltransferase 1</fullName>
        <ecNumber evidence="3 8">2.1.1.233</ecNumber>
    </recommendedName>
</protein>
<dbReference type="PANTHER" id="PTHR13600:SF21">
    <property type="entry name" value="LEUCINE CARBOXYL METHYLTRANSFERASE 1"/>
    <property type="match status" value="1"/>
</dbReference>
<comment type="function">
    <text evidence="8">Methylates the carboxyl group of the C-terminal leucine residue of protein phosphatase 2A catalytic subunits to form alpha-leucine ester residues.</text>
</comment>
<evidence type="ECO:0000256" key="3">
    <source>
        <dbReference type="ARBA" id="ARBA00012834"/>
    </source>
</evidence>
<evidence type="ECO:0000256" key="1">
    <source>
        <dbReference type="ARBA" id="ARBA00000724"/>
    </source>
</evidence>
<evidence type="ECO:0000313" key="10">
    <source>
        <dbReference type="EMBL" id="KAG7192777.1"/>
    </source>
</evidence>
<gene>
    <name evidence="10" type="primary">PPM1</name>
    <name evidence="10" type="ORF">KQ657_001560</name>
</gene>
<dbReference type="PANTHER" id="PTHR13600">
    <property type="entry name" value="LEUCINE CARBOXYL METHYLTRANSFERASE"/>
    <property type="match status" value="1"/>
</dbReference>
<dbReference type="SUPFAM" id="SSF53335">
    <property type="entry name" value="S-adenosyl-L-methionine-dependent methyltransferases"/>
    <property type="match status" value="1"/>
</dbReference>
<keyword evidence="11" id="KW-1185">Reference proteome</keyword>
<evidence type="ECO:0000256" key="2">
    <source>
        <dbReference type="ARBA" id="ARBA00010703"/>
    </source>
</evidence>
<dbReference type="InterPro" id="IPR029063">
    <property type="entry name" value="SAM-dependent_MTases_sf"/>
</dbReference>
<comment type="caution">
    <text evidence="10">The sequence shown here is derived from an EMBL/GenBank/DDBJ whole genome shotgun (WGS) entry which is preliminary data.</text>
</comment>
<proteinExistence type="inferred from homology"/>
<comment type="catalytic activity">
    <reaction evidence="1 8">
        <text>[phosphatase 2A protein]-C-terminal L-leucine + S-adenosyl-L-methionine = [phosphatase 2A protein]-C-terminal L-leucine methyl ester + S-adenosyl-L-homocysteine</text>
        <dbReference type="Rhea" id="RHEA:48544"/>
        <dbReference type="Rhea" id="RHEA-COMP:12134"/>
        <dbReference type="Rhea" id="RHEA-COMP:12135"/>
        <dbReference type="ChEBI" id="CHEBI:57856"/>
        <dbReference type="ChEBI" id="CHEBI:59789"/>
        <dbReference type="ChEBI" id="CHEBI:90516"/>
        <dbReference type="ChEBI" id="CHEBI:90517"/>
        <dbReference type="EC" id="2.1.1.233"/>
    </reaction>
</comment>
<dbReference type="RefSeq" id="XP_043048327.1">
    <property type="nucleotide sequence ID" value="XM_043192355.1"/>
</dbReference>
<evidence type="ECO:0000313" key="11">
    <source>
        <dbReference type="Proteomes" id="UP000790833"/>
    </source>
</evidence>
<evidence type="ECO:0000256" key="6">
    <source>
        <dbReference type="ARBA" id="ARBA00022679"/>
    </source>
</evidence>
<dbReference type="EC" id="2.1.1.233" evidence="3 8"/>